<evidence type="ECO:0000313" key="2">
    <source>
        <dbReference type="Proteomes" id="UP000202181"/>
    </source>
</evidence>
<accession>A0A1B2IA89</accession>
<proteinExistence type="predicted"/>
<name>A0A1B2IA89_9CAUD</name>
<dbReference type="EMBL" id="KX397364">
    <property type="protein sequence ID" value="ANZ48188.1"/>
    <property type="molecule type" value="Genomic_DNA"/>
</dbReference>
<sequence length="22" mass="2676">MMGFLLGEKVDFYFPTIRWIVI</sequence>
<evidence type="ECO:0000313" key="1">
    <source>
        <dbReference type="EMBL" id="ANZ48188.1"/>
    </source>
</evidence>
<organism evidence="1 2">
    <name type="scientific">Erwinia phage vB_EamM_Asesino</name>
    <dbReference type="NCBI Taxonomy" id="1883370"/>
    <lineage>
        <taxon>Viruses</taxon>
        <taxon>Duplodnaviria</taxon>
        <taxon>Heunggongvirae</taxon>
        <taxon>Uroviricota</taxon>
        <taxon>Caudoviricetes</taxon>
        <taxon>Chimalliviridae</taxon>
        <taxon>Erskinevirus</taxon>
        <taxon>Erskinevirus asesino</taxon>
    </lineage>
</organism>
<dbReference type="GeneID" id="29057125"/>
<keyword evidence="2" id="KW-1185">Reference proteome</keyword>
<dbReference type="KEGG" id="vg:29057125"/>
<reference evidence="1" key="1">
    <citation type="submission" date="2016-06" db="EMBL/GenBank/DDBJ databases">
        <authorList>
            <person name="Berg J.A."/>
            <person name="Hyde J.R."/>
            <person name="Breakwell D.P."/>
            <person name="Hope S."/>
            <person name="Grose J.H."/>
        </authorList>
    </citation>
    <scope>NUCLEOTIDE SEQUENCE [LARGE SCALE GENOMIC DNA]</scope>
</reference>
<dbReference type="RefSeq" id="YP_009290793.1">
    <property type="nucleotide sequence ID" value="NC_031107.2"/>
</dbReference>
<protein>
    <submittedName>
        <fullName evidence="1">Uncharacterized protein</fullName>
    </submittedName>
</protein>
<dbReference type="Proteomes" id="UP000202181">
    <property type="component" value="Segment"/>
</dbReference>
<gene>
    <name evidence="1" type="ORF">ASESINO_175</name>
</gene>